<gene>
    <name evidence="11" type="ORF">NJD11_14675</name>
</gene>
<keyword evidence="6 9" id="KW-1133">Transmembrane helix</keyword>
<evidence type="ECO:0000256" key="6">
    <source>
        <dbReference type="ARBA" id="ARBA00022989"/>
    </source>
</evidence>
<evidence type="ECO:0000313" key="12">
    <source>
        <dbReference type="Proteomes" id="UP001272940"/>
    </source>
</evidence>
<accession>A0ABU4KT52</accession>
<reference evidence="11 12" key="1">
    <citation type="journal article" date="2023" name="FEMS Microbes">
        <title>Whole genomes of deep-sea sponge-associated bacteria exhibit high novel natural product potential.</title>
        <authorList>
            <person name="Hesketh-Best P.J."/>
            <person name="January G.G."/>
            <person name="Koch M.J."/>
            <person name="Warburton P.J."/>
            <person name="Howell K.L."/>
            <person name="Upton M."/>
        </authorList>
    </citation>
    <scope>NUCLEOTIDE SEQUENCE [LARGE SCALE GENOMIC DNA]</scope>
    <source>
        <strain evidence="11 12">PC206-O</strain>
    </source>
</reference>
<dbReference type="PANTHER" id="PTHR30576:SF4">
    <property type="entry name" value="UNDECAPRENYL-PHOSPHATE GALACTOSE PHOSPHOTRANSFERASE"/>
    <property type="match status" value="1"/>
</dbReference>
<keyword evidence="7 9" id="KW-0472">Membrane</keyword>
<evidence type="ECO:0000256" key="2">
    <source>
        <dbReference type="ARBA" id="ARBA00006464"/>
    </source>
</evidence>
<evidence type="ECO:0000256" key="8">
    <source>
        <dbReference type="ARBA" id="ARBA00023169"/>
    </source>
</evidence>
<keyword evidence="5 9" id="KW-0812">Transmembrane</keyword>
<name>A0ABU4KT52_BREVE</name>
<evidence type="ECO:0000256" key="9">
    <source>
        <dbReference type="SAM" id="Phobius"/>
    </source>
</evidence>
<evidence type="ECO:0000256" key="3">
    <source>
        <dbReference type="ARBA" id="ARBA00022475"/>
    </source>
</evidence>
<dbReference type="GO" id="GO:0016740">
    <property type="term" value="F:transferase activity"/>
    <property type="evidence" value="ECO:0007669"/>
    <property type="project" value="UniProtKB-KW"/>
</dbReference>
<dbReference type="Pfam" id="PF02397">
    <property type="entry name" value="Bac_transf"/>
    <property type="match status" value="1"/>
</dbReference>
<evidence type="ECO:0000256" key="4">
    <source>
        <dbReference type="ARBA" id="ARBA00022679"/>
    </source>
</evidence>
<evidence type="ECO:0000313" key="11">
    <source>
        <dbReference type="EMBL" id="MDX2336182.1"/>
    </source>
</evidence>
<dbReference type="EMBL" id="JAMYEC010000011">
    <property type="protein sequence ID" value="MDX2336182.1"/>
    <property type="molecule type" value="Genomic_DNA"/>
</dbReference>
<proteinExistence type="inferred from homology"/>
<dbReference type="RefSeq" id="WP_244878409.1">
    <property type="nucleotide sequence ID" value="NZ_JAMYEC010000011.1"/>
</dbReference>
<keyword evidence="8" id="KW-0270">Exopolysaccharide synthesis</keyword>
<feature type="domain" description="Bacterial sugar transferase" evidence="10">
    <location>
        <begin position="29"/>
        <end position="219"/>
    </location>
</feature>
<comment type="caution">
    <text evidence="11">The sequence shown here is derived from an EMBL/GenBank/DDBJ whole genome shotgun (WGS) entry which is preliminary data.</text>
</comment>
<sequence>MASAEITENTRMRGDAIGFTERPRIDGMRVIDIVAGTLGLLFLAPLLIVLAIVVFAQDGAPPIYRQTRLGRSGRTFECLKFRSMVPRAQERLEALLATDAQARLEWEADHKLRNDPRITPLGRFLRKTSLDELPQLFNVLAGDMSLVGPRPIVQAEAARYGLYLQHYFSVRPGITGVWQVSGRNDVSYRRRVACDVLYARRRSVAKNVMIIAATIPAVLQSRGSY</sequence>
<feature type="transmembrane region" description="Helical" evidence="9">
    <location>
        <begin position="30"/>
        <end position="56"/>
    </location>
</feature>
<evidence type="ECO:0000256" key="7">
    <source>
        <dbReference type="ARBA" id="ARBA00023136"/>
    </source>
</evidence>
<dbReference type="InterPro" id="IPR003362">
    <property type="entry name" value="Bact_transf"/>
</dbReference>
<evidence type="ECO:0000259" key="10">
    <source>
        <dbReference type="Pfam" id="PF02397"/>
    </source>
</evidence>
<keyword evidence="4 11" id="KW-0808">Transferase</keyword>
<comment type="subcellular location">
    <subcellularLocation>
        <location evidence="1">Cell membrane</location>
    </subcellularLocation>
</comment>
<organism evidence="11 12">
    <name type="scientific">Brevundimonas vesicularis</name>
    <name type="common">Pseudomonas vesicularis</name>
    <dbReference type="NCBI Taxonomy" id="41276"/>
    <lineage>
        <taxon>Bacteria</taxon>
        <taxon>Pseudomonadati</taxon>
        <taxon>Pseudomonadota</taxon>
        <taxon>Alphaproteobacteria</taxon>
        <taxon>Caulobacterales</taxon>
        <taxon>Caulobacteraceae</taxon>
        <taxon>Brevundimonas</taxon>
    </lineage>
</organism>
<keyword evidence="12" id="KW-1185">Reference proteome</keyword>
<comment type="similarity">
    <text evidence="2">Belongs to the bacterial sugar transferase family.</text>
</comment>
<keyword evidence="3" id="KW-1003">Cell membrane</keyword>
<dbReference type="Proteomes" id="UP001272940">
    <property type="component" value="Unassembled WGS sequence"/>
</dbReference>
<dbReference type="PANTHER" id="PTHR30576">
    <property type="entry name" value="COLANIC BIOSYNTHESIS UDP-GLUCOSE LIPID CARRIER TRANSFERASE"/>
    <property type="match status" value="1"/>
</dbReference>
<evidence type="ECO:0000256" key="1">
    <source>
        <dbReference type="ARBA" id="ARBA00004236"/>
    </source>
</evidence>
<protein>
    <submittedName>
        <fullName evidence="11">Sugar transferase</fullName>
    </submittedName>
</protein>
<evidence type="ECO:0000256" key="5">
    <source>
        <dbReference type="ARBA" id="ARBA00022692"/>
    </source>
</evidence>